<gene>
    <name evidence="3" type="ORF">ENM88_02520</name>
    <name evidence="2" type="ORF">ENP77_03615</name>
</gene>
<comment type="similarity">
    <text evidence="1">Belongs to the CTAG/PCC1 family.</text>
</comment>
<dbReference type="NCBIfam" id="NF011470">
    <property type="entry name" value="PRK14887.1"/>
    <property type="match status" value="1"/>
</dbReference>
<dbReference type="EMBL" id="DSKP01000125">
    <property type="protein sequence ID" value="HEB48863.1"/>
    <property type="molecule type" value="Genomic_DNA"/>
</dbReference>
<evidence type="ECO:0008006" key="4">
    <source>
        <dbReference type="Google" id="ProtNLM"/>
    </source>
</evidence>
<dbReference type="AlphaFoldDB" id="A0A7C1TA03"/>
<organism evidence="2">
    <name type="scientific">Thermofilum pendens</name>
    <dbReference type="NCBI Taxonomy" id="2269"/>
    <lineage>
        <taxon>Archaea</taxon>
        <taxon>Thermoproteota</taxon>
        <taxon>Thermoprotei</taxon>
        <taxon>Thermofilales</taxon>
        <taxon>Thermofilaceae</taxon>
        <taxon>Thermofilum</taxon>
    </lineage>
</organism>
<name>A0A7C1TA03_THEPE</name>
<accession>A0A7C1TA03</accession>
<dbReference type="Pfam" id="PF09341">
    <property type="entry name" value="Pcc1"/>
    <property type="match status" value="1"/>
</dbReference>
<sequence>MKISCAKSGFLNALYAALKPESQPTPRHRSRVEVIYESPLTLRVIIHSRDISSLRASLNMMLRVLGTVCDTTSVVSQLYPCTQL</sequence>
<evidence type="ECO:0000313" key="2">
    <source>
        <dbReference type="EMBL" id="HEB48863.1"/>
    </source>
</evidence>
<dbReference type="Gene3D" id="3.30.310.50">
    <property type="entry name" value="Alpha-D-phosphohexomutase, C-terminal domain"/>
    <property type="match status" value="1"/>
</dbReference>
<evidence type="ECO:0000313" key="3">
    <source>
        <dbReference type="EMBL" id="HHP04611.1"/>
    </source>
</evidence>
<evidence type="ECO:0000256" key="1">
    <source>
        <dbReference type="ARBA" id="ARBA00007073"/>
    </source>
</evidence>
<dbReference type="EMBL" id="DRZM01000089">
    <property type="protein sequence ID" value="HHP04611.1"/>
    <property type="molecule type" value="Genomic_DNA"/>
</dbReference>
<protein>
    <recommendedName>
        <fullName evidence="4">KEOPS complex Pcc1-like subunit</fullName>
    </recommendedName>
</protein>
<comment type="caution">
    <text evidence="2">The sequence shown here is derived from an EMBL/GenBank/DDBJ whole genome shotgun (WGS) entry which is preliminary data.</text>
</comment>
<proteinExistence type="inferred from homology"/>
<dbReference type="InterPro" id="IPR015419">
    <property type="entry name" value="CTAG/Pcc1"/>
</dbReference>
<reference evidence="2" key="1">
    <citation type="journal article" date="2020" name="mSystems">
        <title>Genome- and Community-Level Interaction Insights into Carbon Utilization and Element Cycling Functions of Hydrothermarchaeota in Hydrothermal Sediment.</title>
        <authorList>
            <person name="Zhou Z."/>
            <person name="Liu Y."/>
            <person name="Xu W."/>
            <person name="Pan J."/>
            <person name="Luo Z.H."/>
            <person name="Li M."/>
        </authorList>
    </citation>
    <scope>NUCLEOTIDE SEQUENCE [LARGE SCALE GENOMIC DNA]</scope>
    <source>
        <strain evidence="3">SpSt-1125</strain>
        <strain evidence="2">SpSt-25</strain>
    </source>
</reference>